<gene>
    <name evidence="3" type="ORF">FRD01_03360</name>
</gene>
<dbReference type="PANTHER" id="PTHR31088:SF6">
    <property type="entry name" value="PHAGE SHOCK PROTEIN A"/>
    <property type="match status" value="1"/>
</dbReference>
<evidence type="ECO:0000313" key="3">
    <source>
        <dbReference type="EMBL" id="QED26308.1"/>
    </source>
</evidence>
<name>A0A5B8XMT0_9DELT</name>
<comment type="similarity">
    <text evidence="1">Belongs to the PspA/Vipp/IM30 family.</text>
</comment>
<feature type="region of interest" description="Disordered" evidence="2">
    <location>
        <begin position="126"/>
        <end position="183"/>
    </location>
</feature>
<keyword evidence="4" id="KW-1185">Reference proteome</keyword>
<dbReference type="InterPro" id="IPR007157">
    <property type="entry name" value="PspA_VIPP1"/>
</dbReference>
<sequence length="246" mass="28473">MSILDRLNLLIRSELNEISSRDRFRSTMSDVESSLRDARRQQIELRKGERQLIEEIKSSRQKVDLWEQRAVLALKAGEEDLAREALVQKNKTLSAIEKLRDQLDDQRAYLKDITRALEALELKLQGTRMQSDRRSTPSTSEQPLNDESAWDRELKRRLAAKGGDVPEMDSSDASSVSPGNERTFNEFDRMADKIRGFEASIEAFQELSVDDIVDPRRKELENVFNRMERQKKTNDDLEDLKKKFGG</sequence>
<organism evidence="3 4">
    <name type="scientific">Microvenator marinus</name>
    <dbReference type="NCBI Taxonomy" id="2600177"/>
    <lineage>
        <taxon>Bacteria</taxon>
        <taxon>Deltaproteobacteria</taxon>
        <taxon>Bradymonadales</taxon>
        <taxon>Microvenatoraceae</taxon>
        <taxon>Microvenator</taxon>
    </lineage>
</organism>
<dbReference type="OrthoDB" id="5526621at2"/>
<evidence type="ECO:0000256" key="1">
    <source>
        <dbReference type="ARBA" id="ARBA00043985"/>
    </source>
</evidence>
<dbReference type="Proteomes" id="UP000321595">
    <property type="component" value="Chromosome"/>
</dbReference>
<dbReference type="AlphaFoldDB" id="A0A5B8XMT0"/>
<accession>A0A5B8XMT0</accession>
<dbReference type="RefSeq" id="WP_146957642.1">
    <property type="nucleotide sequence ID" value="NZ_CP042467.1"/>
</dbReference>
<proteinExistence type="inferred from homology"/>
<feature type="compositionally biased region" description="Polar residues" evidence="2">
    <location>
        <begin position="136"/>
        <end position="145"/>
    </location>
</feature>
<evidence type="ECO:0000313" key="4">
    <source>
        <dbReference type="Proteomes" id="UP000321595"/>
    </source>
</evidence>
<evidence type="ECO:0000256" key="2">
    <source>
        <dbReference type="SAM" id="MobiDB-lite"/>
    </source>
</evidence>
<evidence type="ECO:0008006" key="5">
    <source>
        <dbReference type="Google" id="ProtNLM"/>
    </source>
</evidence>
<dbReference type="EMBL" id="CP042467">
    <property type="protein sequence ID" value="QED26308.1"/>
    <property type="molecule type" value="Genomic_DNA"/>
</dbReference>
<reference evidence="3 4" key="1">
    <citation type="submission" date="2019-08" db="EMBL/GenBank/DDBJ databases">
        <authorList>
            <person name="Liang Q."/>
        </authorList>
    </citation>
    <scope>NUCLEOTIDE SEQUENCE [LARGE SCALE GENOMIC DNA]</scope>
    <source>
        <strain evidence="3 4">V1718</strain>
    </source>
</reference>
<dbReference type="Pfam" id="PF04012">
    <property type="entry name" value="PspA_IM30"/>
    <property type="match status" value="1"/>
</dbReference>
<protein>
    <recommendedName>
        <fullName evidence="5">Phage shock protein A (PspA) family protein</fullName>
    </recommendedName>
</protein>
<dbReference type="PANTHER" id="PTHR31088">
    <property type="entry name" value="MEMBRANE-ASSOCIATED PROTEIN VIPP1, CHLOROPLASTIC"/>
    <property type="match status" value="1"/>
</dbReference>
<dbReference type="KEGG" id="bbae:FRD01_03360"/>
<feature type="compositionally biased region" description="Polar residues" evidence="2">
    <location>
        <begin position="171"/>
        <end position="182"/>
    </location>
</feature>